<keyword evidence="5" id="KW-0012">Acyltransferase</keyword>
<dbReference type="Proteomes" id="UP000318017">
    <property type="component" value="Chromosome"/>
</dbReference>
<evidence type="ECO:0000256" key="3">
    <source>
        <dbReference type="RuleBase" id="RU003694"/>
    </source>
</evidence>
<gene>
    <name evidence="5" type="primary">fabF_2</name>
    <name evidence="5" type="ORF">Q31a_11540</name>
</gene>
<evidence type="ECO:0000313" key="5">
    <source>
        <dbReference type="EMBL" id="QDV22862.1"/>
    </source>
</evidence>
<dbReference type="SMART" id="SM00825">
    <property type="entry name" value="PKS_KS"/>
    <property type="match status" value="1"/>
</dbReference>
<keyword evidence="2 3" id="KW-0808">Transferase</keyword>
<name>A0A518G2P5_9BACT</name>
<dbReference type="PANTHER" id="PTHR11712">
    <property type="entry name" value="POLYKETIDE SYNTHASE-RELATED"/>
    <property type="match status" value="1"/>
</dbReference>
<comment type="similarity">
    <text evidence="1 3">Belongs to the thiolase-like superfamily. Beta-ketoacyl-ACP synthases family.</text>
</comment>
<dbReference type="EC" id="2.3.1.179" evidence="5"/>
<dbReference type="PROSITE" id="PS52004">
    <property type="entry name" value="KS3_2"/>
    <property type="match status" value="1"/>
</dbReference>
<dbReference type="InterPro" id="IPR016039">
    <property type="entry name" value="Thiolase-like"/>
</dbReference>
<accession>A0A518G2P5</accession>
<dbReference type="InterPro" id="IPR014030">
    <property type="entry name" value="Ketoacyl_synth_N"/>
</dbReference>
<dbReference type="OrthoDB" id="292158at2"/>
<dbReference type="Gene3D" id="3.40.47.10">
    <property type="match status" value="2"/>
</dbReference>
<dbReference type="EMBL" id="CP036298">
    <property type="protein sequence ID" value="QDV22862.1"/>
    <property type="molecule type" value="Genomic_DNA"/>
</dbReference>
<dbReference type="InterPro" id="IPR014031">
    <property type="entry name" value="Ketoacyl_synth_C"/>
</dbReference>
<evidence type="ECO:0000313" key="6">
    <source>
        <dbReference type="Proteomes" id="UP000318017"/>
    </source>
</evidence>
<protein>
    <submittedName>
        <fullName evidence="5">3-oxoacyl-[acyl-carrier-protein] synthase 2</fullName>
        <ecNumber evidence="5">2.3.1.179</ecNumber>
    </submittedName>
</protein>
<dbReference type="PANTHER" id="PTHR11712:SF336">
    <property type="entry name" value="3-OXOACYL-[ACYL-CARRIER-PROTEIN] SYNTHASE, MITOCHONDRIAL"/>
    <property type="match status" value="1"/>
</dbReference>
<dbReference type="KEGG" id="ahel:Q31a_11540"/>
<dbReference type="SUPFAM" id="SSF53901">
    <property type="entry name" value="Thiolase-like"/>
    <property type="match status" value="2"/>
</dbReference>
<organism evidence="5 6">
    <name type="scientific">Aureliella helgolandensis</name>
    <dbReference type="NCBI Taxonomy" id="2527968"/>
    <lineage>
        <taxon>Bacteria</taxon>
        <taxon>Pseudomonadati</taxon>
        <taxon>Planctomycetota</taxon>
        <taxon>Planctomycetia</taxon>
        <taxon>Pirellulales</taxon>
        <taxon>Pirellulaceae</taxon>
        <taxon>Aureliella</taxon>
    </lineage>
</organism>
<sequence length="426" mass="45343">MVGLDDIVVTGLGCVSPLGIGRSAFESGLLEQRCAIKQLLQLTDAQRTTVYGARIEDFVAKQFVTPRKALKVMSREVQTAYAAAHLAWEDAGLSEFTPDPDRLGVIYGSEMIPGDVQDLVSAARASGDVDPVKFSTWGEIFPREVFPLWMLKNLPNMPACHVGIAIDARGPNNTIAQEEVSGLLALSEATHIIARGAADLMVVGGMGSRVSDTRLSFRAHQLYDQHPFDASEPVDAPHCMPFDLRRRGIAAAEGSAAIVLERRSHAVRRGAEILAEVCSVSGRCGRPTQRFSGSREAIASAARAAMQEADISPTQLAHVSAQGYSEQTLDREEAAAIANIAPEVPVTAFSSYFGTAGAACGLLELIASILAVRNRKTLPTLGFAVPDPACPVAVADSEQTTDKNYILKLSFTPVGQASAAIVKCLN</sequence>
<keyword evidence="6" id="KW-1185">Reference proteome</keyword>
<dbReference type="GO" id="GO:0006633">
    <property type="term" value="P:fatty acid biosynthetic process"/>
    <property type="evidence" value="ECO:0007669"/>
    <property type="project" value="TreeGrafter"/>
</dbReference>
<reference evidence="5 6" key="1">
    <citation type="submission" date="2019-02" db="EMBL/GenBank/DDBJ databases">
        <title>Deep-cultivation of Planctomycetes and their phenomic and genomic characterization uncovers novel biology.</title>
        <authorList>
            <person name="Wiegand S."/>
            <person name="Jogler M."/>
            <person name="Boedeker C."/>
            <person name="Pinto D."/>
            <person name="Vollmers J."/>
            <person name="Rivas-Marin E."/>
            <person name="Kohn T."/>
            <person name="Peeters S.H."/>
            <person name="Heuer A."/>
            <person name="Rast P."/>
            <person name="Oberbeckmann S."/>
            <person name="Bunk B."/>
            <person name="Jeske O."/>
            <person name="Meyerdierks A."/>
            <person name="Storesund J.E."/>
            <person name="Kallscheuer N."/>
            <person name="Luecker S."/>
            <person name="Lage O.M."/>
            <person name="Pohl T."/>
            <person name="Merkel B.J."/>
            <person name="Hornburger P."/>
            <person name="Mueller R.-W."/>
            <person name="Bruemmer F."/>
            <person name="Labrenz M."/>
            <person name="Spormann A.M."/>
            <person name="Op den Camp H."/>
            <person name="Overmann J."/>
            <person name="Amann R."/>
            <person name="Jetten M.S.M."/>
            <person name="Mascher T."/>
            <person name="Medema M.H."/>
            <person name="Devos D.P."/>
            <person name="Kaster A.-K."/>
            <person name="Ovreas L."/>
            <person name="Rohde M."/>
            <person name="Galperin M.Y."/>
            <person name="Jogler C."/>
        </authorList>
    </citation>
    <scope>NUCLEOTIDE SEQUENCE [LARGE SCALE GENOMIC DNA]</scope>
    <source>
        <strain evidence="5 6">Q31a</strain>
    </source>
</reference>
<proteinExistence type="inferred from homology"/>
<dbReference type="InterPro" id="IPR020841">
    <property type="entry name" value="PKS_Beta-ketoAc_synthase_dom"/>
</dbReference>
<dbReference type="Pfam" id="PF02801">
    <property type="entry name" value="Ketoacyl-synt_C"/>
    <property type="match status" value="1"/>
</dbReference>
<evidence type="ECO:0000256" key="2">
    <source>
        <dbReference type="ARBA" id="ARBA00022679"/>
    </source>
</evidence>
<dbReference type="AlphaFoldDB" id="A0A518G2P5"/>
<dbReference type="GO" id="GO:0004315">
    <property type="term" value="F:3-oxoacyl-[acyl-carrier-protein] synthase activity"/>
    <property type="evidence" value="ECO:0007669"/>
    <property type="project" value="UniProtKB-EC"/>
</dbReference>
<evidence type="ECO:0000256" key="1">
    <source>
        <dbReference type="ARBA" id="ARBA00008467"/>
    </source>
</evidence>
<dbReference type="InterPro" id="IPR000794">
    <property type="entry name" value="Beta-ketoacyl_synthase"/>
</dbReference>
<evidence type="ECO:0000259" key="4">
    <source>
        <dbReference type="PROSITE" id="PS52004"/>
    </source>
</evidence>
<dbReference type="Pfam" id="PF00109">
    <property type="entry name" value="ketoacyl-synt"/>
    <property type="match status" value="1"/>
</dbReference>
<feature type="domain" description="Ketosynthase family 3 (KS3)" evidence="4">
    <location>
        <begin position="4"/>
        <end position="424"/>
    </location>
</feature>
<dbReference type="RefSeq" id="WP_145075061.1">
    <property type="nucleotide sequence ID" value="NZ_CP036298.1"/>
</dbReference>
<dbReference type="GO" id="GO:0005829">
    <property type="term" value="C:cytosol"/>
    <property type="evidence" value="ECO:0007669"/>
    <property type="project" value="TreeGrafter"/>
</dbReference>